<dbReference type="PROSITE" id="PS50089">
    <property type="entry name" value="ZF_RING_2"/>
    <property type="match status" value="1"/>
</dbReference>
<dbReference type="SUPFAM" id="SSF49879">
    <property type="entry name" value="SMAD/FHA domain"/>
    <property type="match status" value="1"/>
</dbReference>
<feature type="compositionally biased region" description="Pro residues" evidence="7">
    <location>
        <begin position="420"/>
        <end position="432"/>
    </location>
</feature>
<dbReference type="GO" id="GO:0008270">
    <property type="term" value="F:zinc ion binding"/>
    <property type="evidence" value="ECO:0007669"/>
    <property type="project" value="UniProtKB-KW"/>
</dbReference>
<evidence type="ECO:0000256" key="1">
    <source>
        <dbReference type="ARBA" id="ARBA00005797"/>
    </source>
</evidence>
<dbReference type="GO" id="GO:0004842">
    <property type="term" value="F:ubiquitin-protein transferase activity"/>
    <property type="evidence" value="ECO:0007669"/>
    <property type="project" value="TreeGrafter"/>
</dbReference>
<dbReference type="InterPro" id="IPR017907">
    <property type="entry name" value="Znf_RING_CS"/>
</dbReference>
<evidence type="ECO:0000256" key="5">
    <source>
        <dbReference type="ARBA" id="ARBA00022833"/>
    </source>
</evidence>
<keyword evidence="11" id="KW-1185">Reference proteome</keyword>
<organism evidence="10 11">
    <name type="scientific">Cymbomonas tetramitiformis</name>
    <dbReference type="NCBI Taxonomy" id="36881"/>
    <lineage>
        <taxon>Eukaryota</taxon>
        <taxon>Viridiplantae</taxon>
        <taxon>Chlorophyta</taxon>
        <taxon>Pyramimonadophyceae</taxon>
        <taxon>Pyramimonadales</taxon>
        <taxon>Pyramimonadaceae</taxon>
        <taxon>Cymbomonas</taxon>
    </lineage>
</organism>
<feature type="domain" description="RING-type" evidence="9">
    <location>
        <begin position="162"/>
        <end position="200"/>
    </location>
</feature>
<evidence type="ECO:0000256" key="4">
    <source>
        <dbReference type="ARBA" id="ARBA00022771"/>
    </source>
</evidence>
<comment type="caution">
    <text evidence="10">The sequence shown here is derived from an EMBL/GenBank/DDBJ whole genome shotgun (WGS) entry which is preliminary data.</text>
</comment>
<comment type="similarity">
    <text evidence="1">Belongs to the CHFR family.</text>
</comment>
<dbReference type="SUPFAM" id="SSF57850">
    <property type="entry name" value="RING/U-box"/>
    <property type="match status" value="1"/>
</dbReference>
<dbReference type="PANTHER" id="PTHR12109:SF3">
    <property type="entry name" value="RING FINGER PROTEIN 141"/>
    <property type="match status" value="1"/>
</dbReference>
<feature type="compositionally biased region" description="Pro residues" evidence="7">
    <location>
        <begin position="336"/>
        <end position="365"/>
    </location>
</feature>
<evidence type="ECO:0000313" key="11">
    <source>
        <dbReference type="Proteomes" id="UP001190700"/>
    </source>
</evidence>
<evidence type="ECO:0000256" key="3">
    <source>
        <dbReference type="ARBA" id="ARBA00022723"/>
    </source>
</evidence>
<dbReference type="InterPro" id="IPR013083">
    <property type="entry name" value="Znf_RING/FYVE/PHD"/>
</dbReference>
<accession>A0AAE0C717</accession>
<keyword evidence="3" id="KW-0479">Metal-binding</keyword>
<keyword evidence="4 6" id="KW-0863">Zinc-finger</keyword>
<evidence type="ECO:0000259" key="8">
    <source>
        <dbReference type="PROSITE" id="PS50006"/>
    </source>
</evidence>
<feature type="region of interest" description="Disordered" evidence="7">
    <location>
        <begin position="308"/>
        <end position="432"/>
    </location>
</feature>
<sequence length="432" mass="48116">MANITSTAYLKHLPDCEPDRPELIMRDILLHPFFNRGMKSVRIGRHPANDVAMESERIPLLLGRFHCYIELDLQPNQDYVYILGDKRTTNGCYVGSELLPPGGRKVITHGTILGFGGPQNVSRDGRTQRNPFRFAFMLSAAEELPPPRPTRSMQELQQAMMCAVCHETMVDAHILPCGHSYCGACIWTWSERRLTCPECRSSFRTPIENGLLEDFHELTLAQSLTSEEAVERKKRKAECVQERTRMKRNRVQMEAQTRRNVLRQPGAAGLPRGLIEGVLMGAYAISLTGGPSDRPERPADVLRRGGTIRVVPNPYRQHQVASHPPQAPRPHDPNGPSHPGPNSHPAPSIAPQPPQPQQPSHPQQPPHRSDTPAMPTIERTYAVDLSDAGNYLEFASSDSEYSSDTDSGTEEVEEVEELGPEPPASPPPPREE</sequence>
<dbReference type="GO" id="GO:0051865">
    <property type="term" value="P:protein autoubiquitination"/>
    <property type="evidence" value="ECO:0007669"/>
    <property type="project" value="TreeGrafter"/>
</dbReference>
<dbReference type="Gene3D" id="3.30.40.10">
    <property type="entry name" value="Zinc/RING finger domain, C3HC4 (zinc finger)"/>
    <property type="match status" value="1"/>
</dbReference>
<evidence type="ECO:0000313" key="10">
    <source>
        <dbReference type="EMBL" id="KAK3248854.1"/>
    </source>
</evidence>
<dbReference type="Pfam" id="PF00097">
    <property type="entry name" value="zf-C3HC4"/>
    <property type="match status" value="1"/>
</dbReference>
<dbReference type="PROSITE" id="PS50006">
    <property type="entry name" value="FHA_DOMAIN"/>
    <property type="match status" value="1"/>
</dbReference>
<dbReference type="InterPro" id="IPR000253">
    <property type="entry name" value="FHA_dom"/>
</dbReference>
<dbReference type="SMART" id="SM00184">
    <property type="entry name" value="RING"/>
    <property type="match status" value="1"/>
</dbReference>
<keyword evidence="5" id="KW-0862">Zinc</keyword>
<dbReference type="Pfam" id="PF00498">
    <property type="entry name" value="FHA"/>
    <property type="match status" value="1"/>
</dbReference>
<gene>
    <name evidence="10" type="ORF">CYMTET_41691</name>
</gene>
<feature type="domain" description="FHA" evidence="8">
    <location>
        <begin position="41"/>
        <end position="99"/>
    </location>
</feature>
<evidence type="ECO:0000259" key="9">
    <source>
        <dbReference type="PROSITE" id="PS50089"/>
    </source>
</evidence>
<evidence type="ECO:0000256" key="6">
    <source>
        <dbReference type="PROSITE-ProRule" id="PRU00175"/>
    </source>
</evidence>
<dbReference type="EMBL" id="LGRX02027761">
    <property type="protein sequence ID" value="KAK3248854.1"/>
    <property type="molecule type" value="Genomic_DNA"/>
</dbReference>
<proteinExistence type="inferred from homology"/>
<protein>
    <recommendedName>
        <fullName evidence="2">E3 ubiquitin-protein ligase CHFR</fullName>
    </recommendedName>
</protein>
<dbReference type="Proteomes" id="UP001190700">
    <property type="component" value="Unassembled WGS sequence"/>
</dbReference>
<dbReference type="InterPro" id="IPR018957">
    <property type="entry name" value="Znf_C3HC4_RING-type"/>
</dbReference>
<feature type="compositionally biased region" description="Acidic residues" evidence="7">
    <location>
        <begin position="401"/>
        <end position="419"/>
    </location>
</feature>
<reference evidence="10 11" key="1">
    <citation type="journal article" date="2015" name="Genome Biol. Evol.">
        <title>Comparative Genomics of a Bacterivorous Green Alga Reveals Evolutionary Causalities and Consequences of Phago-Mixotrophic Mode of Nutrition.</title>
        <authorList>
            <person name="Burns J.A."/>
            <person name="Paasch A."/>
            <person name="Narechania A."/>
            <person name="Kim E."/>
        </authorList>
    </citation>
    <scope>NUCLEOTIDE SEQUENCE [LARGE SCALE GENOMIC DNA]</scope>
    <source>
        <strain evidence="10 11">PLY_AMNH</strain>
    </source>
</reference>
<dbReference type="PANTHER" id="PTHR12109">
    <property type="entry name" value="RING FINGER PROTEIN 141-RELATED"/>
    <property type="match status" value="1"/>
</dbReference>
<evidence type="ECO:0000256" key="2">
    <source>
        <dbReference type="ARBA" id="ARBA00017908"/>
    </source>
</evidence>
<dbReference type="InterPro" id="IPR008984">
    <property type="entry name" value="SMAD_FHA_dom_sf"/>
</dbReference>
<name>A0AAE0C717_9CHLO</name>
<evidence type="ECO:0000256" key="7">
    <source>
        <dbReference type="SAM" id="MobiDB-lite"/>
    </source>
</evidence>
<dbReference type="InterPro" id="IPR001841">
    <property type="entry name" value="Znf_RING"/>
</dbReference>
<dbReference type="InterPro" id="IPR047126">
    <property type="entry name" value="RNF141-like"/>
</dbReference>
<dbReference type="AlphaFoldDB" id="A0AAE0C717"/>
<dbReference type="Gene3D" id="2.60.200.20">
    <property type="match status" value="1"/>
</dbReference>
<dbReference type="PROSITE" id="PS00518">
    <property type="entry name" value="ZF_RING_1"/>
    <property type="match status" value="1"/>
</dbReference>